<gene>
    <name evidence="6" type="ordered locus">MYSTI_02030</name>
</gene>
<evidence type="ECO:0000256" key="1">
    <source>
        <dbReference type="ARBA" id="ARBA00001974"/>
    </source>
</evidence>
<reference evidence="6 7" key="1">
    <citation type="journal article" date="2013" name="Genome Announc.">
        <title>Complete genome sequence of Myxococcus stipitatus strain DSM 14675, a fruiting myxobacterium.</title>
        <authorList>
            <person name="Huntley S."/>
            <person name="Kneip S."/>
            <person name="Treuner-Lange A."/>
            <person name="Sogaard-Andersen L."/>
        </authorList>
    </citation>
    <scope>NUCLEOTIDE SEQUENCE [LARGE SCALE GENOMIC DNA]</scope>
    <source>
        <strain evidence="7">DSM 14675 / JCM 12634 / Mx s8</strain>
    </source>
</reference>
<sequence>MRRFNRVGALASISRRSLLKWPAATCAVSMLGSSEGVAHPRGREVDVAVVGAGLSGLSAARMLARAGRSVVVLEARDRVGGRTLNQRTVGNRQVDGGGQWVGGSQTRVMALADELGIQRVAQHEAGLRVACVQGTRVTFEKEVPGAETLHVQAVLEGLSRQVPLEAPWSAPGAALLDARSVADWLQANNVGEEARGAVAGTIGTTLSARPENISLLWFLFYLRSAGGFTALNEDAQQYRLEGGAQALSLRLAEALAGSVVLGAPVRRIKGWCTDSVVIHSDAGTVRARRAIVAMMPRDVQRIDFTPELPRSREALQRYWGASAGFKVHLVFDRPFWRDEGLAGVGFTDSGVVELTFDSTPADGSVGVLLAFVSPEAARLPATVRRARVIEDVTKLFGEQARVPRDYLEQDWARETWSAGCVSPLPPGLMSSWGSALKAPAGRIHWAGTETSGVWCGYLDGAIRAGERAAAEVLSLL</sequence>
<organism evidence="6 7">
    <name type="scientific">Myxococcus stipitatus (strain DSM 14675 / JCM 12634 / Mx s8)</name>
    <dbReference type="NCBI Taxonomy" id="1278073"/>
    <lineage>
        <taxon>Bacteria</taxon>
        <taxon>Pseudomonadati</taxon>
        <taxon>Myxococcota</taxon>
        <taxon>Myxococcia</taxon>
        <taxon>Myxococcales</taxon>
        <taxon>Cystobacterineae</taxon>
        <taxon>Myxococcaceae</taxon>
        <taxon>Myxococcus</taxon>
    </lineage>
</organism>
<dbReference type="InterPro" id="IPR050703">
    <property type="entry name" value="Flavin_MAO"/>
</dbReference>
<dbReference type="Gene3D" id="3.50.50.60">
    <property type="entry name" value="FAD/NAD(P)-binding domain"/>
    <property type="match status" value="1"/>
</dbReference>
<dbReference type="EMBL" id="CP004025">
    <property type="protein sequence ID" value="AGC43359.1"/>
    <property type="molecule type" value="Genomic_DNA"/>
</dbReference>
<name>L7UA73_MYXSD</name>
<dbReference type="PRINTS" id="PR00757">
    <property type="entry name" value="AMINEOXDASEF"/>
</dbReference>
<evidence type="ECO:0000256" key="3">
    <source>
        <dbReference type="ARBA" id="ARBA00023002"/>
    </source>
</evidence>
<dbReference type="PANTHER" id="PTHR43563">
    <property type="entry name" value="AMINE OXIDASE"/>
    <property type="match status" value="1"/>
</dbReference>
<feature type="binding site" evidence="4">
    <location>
        <position position="371"/>
    </location>
    <ligand>
        <name>substrate</name>
    </ligand>
</feature>
<dbReference type="Pfam" id="PF01593">
    <property type="entry name" value="Amino_oxidase"/>
    <property type="match status" value="1"/>
</dbReference>
<accession>L7UA73</accession>
<dbReference type="SUPFAM" id="SSF51905">
    <property type="entry name" value="FAD/NAD(P)-binding domain"/>
    <property type="match status" value="1"/>
</dbReference>
<feature type="binding site" evidence="4">
    <location>
        <position position="55"/>
    </location>
    <ligand>
        <name>FAD</name>
        <dbReference type="ChEBI" id="CHEBI:57692"/>
    </ligand>
</feature>
<evidence type="ECO:0000313" key="6">
    <source>
        <dbReference type="EMBL" id="AGC43359.1"/>
    </source>
</evidence>
<evidence type="ECO:0000256" key="2">
    <source>
        <dbReference type="ARBA" id="ARBA00005995"/>
    </source>
</evidence>
<evidence type="ECO:0000313" key="7">
    <source>
        <dbReference type="Proteomes" id="UP000011131"/>
    </source>
</evidence>
<keyword evidence="7" id="KW-1185">Reference proteome</keyword>
<feature type="binding site" evidence="4">
    <location>
        <position position="265"/>
    </location>
    <ligand>
        <name>FAD</name>
        <dbReference type="ChEBI" id="CHEBI:57692"/>
    </ligand>
</feature>
<comment type="cofactor">
    <cofactor evidence="1">
        <name>FAD</name>
        <dbReference type="ChEBI" id="CHEBI:57692"/>
    </cofactor>
</comment>
<dbReference type="PATRIC" id="fig|1278073.3.peg.2067"/>
<dbReference type="AlphaFoldDB" id="L7UA73"/>
<dbReference type="eggNOG" id="COG1231">
    <property type="taxonomic scope" value="Bacteria"/>
</dbReference>
<dbReference type="InterPro" id="IPR036188">
    <property type="entry name" value="FAD/NAD-bd_sf"/>
</dbReference>
<evidence type="ECO:0000259" key="5">
    <source>
        <dbReference type="Pfam" id="PF01593"/>
    </source>
</evidence>
<comment type="similarity">
    <text evidence="2">Belongs to the flavin monoamine oxidase family.</text>
</comment>
<feature type="binding site" evidence="4">
    <location>
        <position position="449"/>
    </location>
    <ligand>
        <name>FAD</name>
        <dbReference type="ChEBI" id="CHEBI:57692"/>
    </ligand>
</feature>
<dbReference type="Proteomes" id="UP000011131">
    <property type="component" value="Chromosome"/>
</dbReference>
<keyword evidence="3" id="KW-0560">Oxidoreductase</keyword>
<feature type="binding site" evidence="4">
    <location>
        <begin position="74"/>
        <end position="75"/>
    </location>
    <ligand>
        <name>FAD</name>
        <dbReference type="ChEBI" id="CHEBI:57692"/>
    </ligand>
</feature>
<dbReference type="InterPro" id="IPR001613">
    <property type="entry name" value="Flavin_amine_oxidase"/>
</dbReference>
<dbReference type="PANTHER" id="PTHR43563:SF1">
    <property type="entry name" value="AMINE OXIDASE [FLAVIN-CONTAINING] B"/>
    <property type="match status" value="1"/>
</dbReference>
<dbReference type="HOGENOM" id="CLU_004498_0_4_7"/>
<feature type="domain" description="Amine oxidase" evidence="5">
    <location>
        <begin position="54"/>
        <end position="473"/>
    </location>
</feature>
<proteinExistence type="inferred from homology"/>
<evidence type="ECO:0000256" key="4">
    <source>
        <dbReference type="PIRSR" id="PIRSR601613-1"/>
    </source>
</evidence>
<protein>
    <submittedName>
        <fullName evidence="6">Amine oxidase</fullName>
    </submittedName>
</protein>
<dbReference type="GO" id="GO:0016491">
    <property type="term" value="F:oxidoreductase activity"/>
    <property type="evidence" value="ECO:0007669"/>
    <property type="project" value="UniProtKB-KW"/>
</dbReference>
<dbReference type="STRING" id="1278073.MYSTI_02030"/>
<dbReference type="KEGG" id="msd:MYSTI_02030"/>
<dbReference type="InterPro" id="IPR002937">
    <property type="entry name" value="Amino_oxidase"/>
</dbReference>
<dbReference type="SUPFAM" id="SSF54373">
    <property type="entry name" value="FAD-linked reductases, C-terminal domain"/>
    <property type="match status" value="1"/>
</dbReference>